<dbReference type="EMBL" id="CP038009">
    <property type="protein sequence ID" value="QBQ17710.1"/>
    <property type="molecule type" value="Genomic_DNA"/>
</dbReference>
<dbReference type="AlphaFoldDB" id="A0A4P7BAU8"/>
<dbReference type="Proteomes" id="UP000294395">
    <property type="component" value="Chromosome"/>
</dbReference>
<organism evidence="1 2">
    <name type="scientific">Acinetobacter haemolyticus</name>
    <dbReference type="NCBI Taxonomy" id="29430"/>
    <lineage>
        <taxon>Bacteria</taxon>
        <taxon>Pseudomonadati</taxon>
        <taxon>Pseudomonadota</taxon>
        <taxon>Gammaproteobacteria</taxon>
        <taxon>Moraxellales</taxon>
        <taxon>Moraxellaceae</taxon>
        <taxon>Acinetobacter</taxon>
    </lineage>
</organism>
<reference evidence="1 2" key="1">
    <citation type="submission" date="2019-03" db="EMBL/GenBank/DDBJ databases">
        <title>Complete genome sequence of two outbreak-associated Acinetobacter haemolyticus strains.</title>
        <authorList>
            <person name="Bai L."/>
            <person name="Zhang S.-C."/>
            <person name="Deng Y."/>
            <person name="Song C.-C."/>
            <person name="Kang G.-B."/>
            <person name="Dong Y."/>
            <person name="Wang Y."/>
            <person name="Gao F."/>
            <person name="Huang H."/>
        </authorList>
    </citation>
    <scope>NUCLEOTIDE SEQUENCE [LARGE SCALE GENOMIC DNA]</scope>
    <source>
        <strain evidence="1 2">TJR01</strain>
    </source>
</reference>
<gene>
    <name evidence="1" type="ORF">AHTJR_05080</name>
</gene>
<sequence>MLLVDSDVYQKATDRELDAVTWELLKSTKMKLDILHGLEERIGGQYKIEDNLSVGKMNQLCLINNFMLAHKKEFPSSVDVSGTYTWIDQKQAIYKKALSDSLGDKRMENEK</sequence>
<evidence type="ECO:0000313" key="1">
    <source>
        <dbReference type="EMBL" id="QBQ17710.1"/>
    </source>
</evidence>
<protein>
    <submittedName>
        <fullName evidence="1">Uncharacterized protein</fullName>
    </submittedName>
</protein>
<name>A0A4P7BAU8_ACIHA</name>
<evidence type="ECO:0000313" key="2">
    <source>
        <dbReference type="Proteomes" id="UP000294395"/>
    </source>
</evidence>
<proteinExistence type="predicted"/>
<accession>A0A4P7BAU8</accession>